<dbReference type="Proteomes" id="UP000017836">
    <property type="component" value="Unassembled WGS sequence"/>
</dbReference>
<dbReference type="Gramene" id="ERN04961">
    <property type="protein sequence ID" value="ERN04961"/>
    <property type="gene ID" value="AMTR_s00080p00155960"/>
</dbReference>
<proteinExistence type="predicted"/>
<sequence length="106" mass="12300">MFFPKQLSILAYVDKVVKELKDDLEVRQLIHLTFQMHSSMAVKTMALVKISVLENESYMAILELYIEEIEALLVLAFKRMRDPLSCRLEQGDFRPLVRQAGRLKAS</sequence>
<dbReference type="HOGENOM" id="CLU_2226794_0_0_1"/>
<accession>W1PBH0</accession>
<evidence type="ECO:0000313" key="1">
    <source>
        <dbReference type="EMBL" id="ERN04961.1"/>
    </source>
</evidence>
<protein>
    <submittedName>
        <fullName evidence="1">Uncharacterized protein</fullName>
    </submittedName>
</protein>
<reference evidence="2" key="1">
    <citation type="journal article" date="2013" name="Science">
        <title>The Amborella genome and the evolution of flowering plants.</title>
        <authorList>
            <consortium name="Amborella Genome Project"/>
        </authorList>
    </citation>
    <scope>NUCLEOTIDE SEQUENCE [LARGE SCALE GENOMIC DNA]</scope>
</reference>
<gene>
    <name evidence="1" type="ORF">AMTR_s00080p00155960</name>
</gene>
<evidence type="ECO:0000313" key="2">
    <source>
        <dbReference type="Proteomes" id="UP000017836"/>
    </source>
</evidence>
<name>W1PBH0_AMBTC</name>
<dbReference type="EMBL" id="KI394095">
    <property type="protein sequence ID" value="ERN04961.1"/>
    <property type="molecule type" value="Genomic_DNA"/>
</dbReference>
<dbReference type="AlphaFoldDB" id="W1PBH0"/>
<keyword evidence="2" id="KW-1185">Reference proteome</keyword>
<organism evidence="1 2">
    <name type="scientific">Amborella trichopoda</name>
    <dbReference type="NCBI Taxonomy" id="13333"/>
    <lineage>
        <taxon>Eukaryota</taxon>
        <taxon>Viridiplantae</taxon>
        <taxon>Streptophyta</taxon>
        <taxon>Embryophyta</taxon>
        <taxon>Tracheophyta</taxon>
        <taxon>Spermatophyta</taxon>
        <taxon>Magnoliopsida</taxon>
        <taxon>Amborellales</taxon>
        <taxon>Amborellaceae</taxon>
        <taxon>Amborella</taxon>
    </lineage>
</organism>